<keyword evidence="1" id="KW-0812">Transmembrane</keyword>
<evidence type="ECO:0000313" key="3">
    <source>
        <dbReference type="Proteomes" id="UP000019199"/>
    </source>
</evidence>
<evidence type="ECO:0000313" key="2">
    <source>
        <dbReference type="EMBL" id="CDL30145.1"/>
    </source>
</evidence>
<feature type="transmembrane region" description="Helical" evidence="1">
    <location>
        <begin position="12"/>
        <end position="30"/>
    </location>
</feature>
<evidence type="ECO:0000256" key="1">
    <source>
        <dbReference type="SAM" id="Phobius"/>
    </source>
</evidence>
<dbReference type="Proteomes" id="UP000019199">
    <property type="component" value="Unassembled WGS sequence"/>
</dbReference>
<proteinExistence type="predicted"/>
<sequence length="40" mass="4605">MYFAIAFSSLDFLFLFTDVIVTGFMNFLQLNPAQSLFYTA</sequence>
<dbReference type="AlphaFoldDB" id="W1F8N2"/>
<name>W1F8N2_ECOLX</name>
<accession>W1F8N2</accession>
<comment type="caution">
    <text evidence="2">The sequence shown here is derived from an EMBL/GenBank/DDBJ whole genome shotgun (WGS) entry which is preliminary data.</text>
</comment>
<dbReference type="EMBL" id="CBWN010000185">
    <property type="protein sequence ID" value="CDL30145.1"/>
    <property type="molecule type" value="Genomic_DNA"/>
</dbReference>
<organism evidence="2 3">
    <name type="scientific">Escherichia coli ISC7</name>
    <dbReference type="NCBI Taxonomy" id="1432555"/>
    <lineage>
        <taxon>Bacteria</taxon>
        <taxon>Pseudomonadati</taxon>
        <taxon>Pseudomonadota</taxon>
        <taxon>Gammaproteobacteria</taxon>
        <taxon>Enterobacterales</taxon>
        <taxon>Enterobacteriaceae</taxon>
        <taxon>Escherichia</taxon>
    </lineage>
</organism>
<keyword evidence="1" id="KW-1133">Transmembrane helix</keyword>
<keyword evidence="1" id="KW-0472">Membrane</keyword>
<reference evidence="2 3" key="1">
    <citation type="submission" date="2013-10" db="EMBL/GenBank/DDBJ databases">
        <title>Antibiotic resistance diversity of beta-lactamase producers in the General Hospital Vienna.</title>
        <authorList>
            <person name="Barisic I."/>
            <person name="Mitteregger D."/>
            <person name="Hirschl A.M."/>
            <person name="Noehammer C."/>
            <person name="Wiesinger-Mayr H."/>
        </authorList>
    </citation>
    <scope>NUCLEOTIDE SEQUENCE [LARGE SCALE GENOMIC DNA]</scope>
    <source>
        <strain evidence="2 3">ISC7</strain>
    </source>
</reference>
<protein>
    <submittedName>
        <fullName evidence="2">Uncharacterized protein</fullName>
    </submittedName>
</protein>